<dbReference type="InterPro" id="IPR001789">
    <property type="entry name" value="Sig_transdc_resp-reg_receiver"/>
</dbReference>
<dbReference type="OrthoDB" id="9763792at2"/>
<protein>
    <submittedName>
        <fullName evidence="10">Two-component system, response regulator FlrC</fullName>
    </submittedName>
</protein>
<dbReference type="RefSeq" id="WP_084069105.1">
    <property type="nucleotide sequence ID" value="NZ_FWXY01000009.1"/>
</dbReference>
<evidence type="ECO:0000256" key="4">
    <source>
        <dbReference type="ARBA" id="ARBA00023012"/>
    </source>
</evidence>
<keyword evidence="5" id="KW-0805">Transcription regulation</keyword>
<evidence type="ECO:0000313" key="10">
    <source>
        <dbReference type="EMBL" id="SMC76924.1"/>
    </source>
</evidence>
<organism evidence="10 11">
    <name type="scientific">Desulfocicer vacuolatum DSM 3385</name>
    <dbReference type="NCBI Taxonomy" id="1121400"/>
    <lineage>
        <taxon>Bacteria</taxon>
        <taxon>Pseudomonadati</taxon>
        <taxon>Thermodesulfobacteriota</taxon>
        <taxon>Desulfobacteria</taxon>
        <taxon>Desulfobacterales</taxon>
        <taxon>Desulfobacteraceae</taxon>
        <taxon>Desulfocicer</taxon>
    </lineage>
</organism>
<dbReference type="InterPro" id="IPR009057">
    <property type="entry name" value="Homeodomain-like_sf"/>
</dbReference>
<dbReference type="InterPro" id="IPR002197">
    <property type="entry name" value="HTH_Fis"/>
</dbReference>
<dbReference type="CDD" id="cd00009">
    <property type="entry name" value="AAA"/>
    <property type="match status" value="1"/>
</dbReference>
<sequence length="459" mass="51653">MAHILIVDDEDKIRHLLSMMLERRGHTTEMAANGQNAFEKLKSNKFDMIFSDIRMPEVDGKALILMMNNAKIYTPVVFITAFATVDSAVEMMRQGAADYITKPFDEEKIFITVERTLKLSSLIAENQAMRQQLQRADGKHTLVFKSQQMREIVSLAANVADSDTAVLITGESGTGKELIARYIHTKSKRKTRKFVPVNCAAISPNLVESELFGYEKGAFTGAGKTQIGKFEYADQGTLFLDEIGDLPLESQAKMLRALQEKKFQRVGGNEEIPVNVRIICATNKKLQQMVNRNKFRQDLLFRINVFPIEILPLRNRKDDILPLANHFLNFFKLKGKYELTKGAFQKLLEYPWPGNVRELGNAMERAIILTKNTGKITSETLSFLKIHHPEGLNDTIIKLPPNGIQLQTVQLSLVKQALTAAGNNQTSAAKLLGLSRAKFRVLLKNIEDDDKLEKEGCSP</sequence>
<feature type="domain" description="Response regulatory" evidence="9">
    <location>
        <begin position="3"/>
        <end position="117"/>
    </location>
</feature>
<dbReference type="SUPFAM" id="SSF52172">
    <property type="entry name" value="CheY-like"/>
    <property type="match status" value="1"/>
</dbReference>
<dbReference type="GO" id="GO:0043565">
    <property type="term" value="F:sequence-specific DNA binding"/>
    <property type="evidence" value="ECO:0007669"/>
    <property type="project" value="InterPro"/>
</dbReference>
<reference evidence="10 11" key="1">
    <citation type="submission" date="2017-04" db="EMBL/GenBank/DDBJ databases">
        <authorList>
            <person name="Afonso C.L."/>
            <person name="Miller P.J."/>
            <person name="Scott M.A."/>
            <person name="Spackman E."/>
            <person name="Goraichik I."/>
            <person name="Dimitrov K.M."/>
            <person name="Suarez D.L."/>
            <person name="Swayne D.E."/>
        </authorList>
    </citation>
    <scope>NUCLEOTIDE SEQUENCE [LARGE SCALE GENOMIC DNA]</scope>
    <source>
        <strain evidence="10 11">DSM 3385</strain>
    </source>
</reference>
<dbReference type="PRINTS" id="PR01590">
    <property type="entry name" value="HTHFIS"/>
</dbReference>
<accession>A0A1W2BW05</accession>
<name>A0A1W2BW05_9BACT</name>
<dbReference type="PROSITE" id="PS50045">
    <property type="entry name" value="SIGMA54_INTERACT_4"/>
    <property type="match status" value="1"/>
</dbReference>
<evidence type="ECO:0000259" key="9">
    <source>
        <dbReference type="PROSITE" id="PS50110"/>
    </source>
</evidence>
<keyword evidence="1 7" id="KW-0597">Phosphoprotein</keyword>
<dbReference type="STRING" id="1121400.SAMN02746065_109173"/>
<dbReference type="FunFam" id="3.40.50.300:FF:000006">
    <property type="entry name" value="DNA-binding transcriptional regulator NtrC"/>
    <property type="match status" value="1"/>
</dbReference>
<dbReference type="Gene3D" id="1.10.10.60">
    <property type="entry name" value="Homeodomain-like"/>
    <property type="match status" value="1"/>
</dbReference>
<keyword evidence="11" id="KW-1185">Reference proteome</keyword>
<evidence type="ECO:0000259" key="8">
    <source>
        <dbReference type="PROSITE" id="PS50045"/>
    </source>
</evidence>
<dbReference type="PROSITE" id="PS00675">
    <property type="entry name" value="SIGMA54_INTERACT_1"/>
    <property type="match status" value="1"/>
</dbReference>
<dbReference type="SUPFAM" id="SSF52540">
    <property type="entry name" value="P-loop containing nucleoside triphosphate hydrolases"/>
    <property type="match status" value="1"/>
</dbReference>
<evidence type="ECO:0000256" key="3">
    <source>
        <dbReference type="ARBA" id="ARBA00022840"/>
    </source>
</evidence>
<dbReference type="InterPro" id="IPR027417">
    <property type="entry name" value="P-loop_NTPase"/>
</dbReference>
<dbReference type="PROSITE" id="PS00688">
    <property type="entry name" value="SIGMA54_INTERACT_3"/>
    <property type="match status" value="1"/>
</dbReference>
<dbReference type="PROSITE" id="PS50110">
    <property type="entry name" value="RESPONSE_REGULATORY"/>
    <property type="match status" value="1"/>
</dbReference>
<keyword evidence="2" id="KW-0547">Nucleotide-binding</keyword>
<dbReference type="Pfam" id="PF00158">
    <property type="entry name" value="Sigma54_activat"/>
    <property type="match status" value="1"/>
</dbReference>
<keyword evidence="6" id="KW-0804">Transcription</keyword>
<keyword evidence="3" id="KW-0067">ATP-binding</keyword>
<evidence type="ECO:0000256" key="2">
    <source>
        <dbReference type="ARBA" id="ARBA00022741"/>
    </source>
</evidence>
<feature type="domain" description="Sigma-54 factor interaction" evidence="8">
    <location>
        <begin position="142"/>
        <end position="368"/>
    </location>
</feature>
<dbReference type="Pfam" id="PF00072">
    <property type="entry name" value="Response_reg"/>
    <property type="match status" value="1"/>
</dbReference>
<evidence type="ECO:0000256" key="7">
    <source>
        <dbReference type="PROSITE-ProRule" id="PRU00169"/>
    </source>
</evidence>
<dbReference type="AlphaFoldDB" id="A0A1W2BW05"/>
<proteinExistence type="predicted"/>
<dbReference type="InterPro" id="IPR003593">
    <property type="entry name" value="AAA+_ATPase"/>
</dbReference>
<dbReference type="Gene3D" id="3.40.50.300">
    <property type="entry name" value="P-loop containing nucleotide triphosphate hydrolases"/>
    <property type="match status" value="1"/>
</dbReference>
<evidence type="ECO:0000256" key="5">
    <source>
        <dbReference type="ARBA" id="ARBA00023015"/>
    </source>
</evidence>
<feature type="modified residue" description="4-aspartylphosphate" evidence="7">
    <location>
        <position position="52"/>
    </location>
</feature>
<dbReference type="InterPro" id="IPR025662">
    <property type="entry name" value="Sigma_54_int_dom_ATP-bd_1"/>
</dbReference>
<evidence type="ECO:0000256" key="1">
    <source>
        <dbReference type="ARBA" id="ARBA00022553"/>
    </source>
</evidence>
<gene>
    <name evidence="10" type="ORF">SAMN02746065_109173</name>
</gene>
<dbReference type="GO" id="GO:0005524">
    <property type="term" value="F:ATP binding"/>
    <property type="evidence" value="ECO:0007669"/>
    <property type="project" value="UniProtKB-KW"/>
</dbReference>
<dbReference type="Gene3D" id="1.10.8.60">
    <property type="match status" value="1"/>
</dbReference>
<dbReference type="SUPFAM" id="SSF46689">
    <property type="entry name" value="Homeodomain-like"/>
    <property type="match status" value="1"/>
</dbReference>
<dbReference type="InterPro" id="IPR025944">
    <property type="entry name" value="Sigma_54_int_dom_CS"/>
</dbReference>
<keyword evidence="4" id="KW-0902">Two-component regulatory system</keyword>
<dbReference type="SMART" id="SM00448">
    <property type="entry name" value="REC"/>
    <property type="match status" value="1"/>
</dbReference>
<dbReference type="Proteomes" id="UP000192418">
    <property type="component" value="Unassembled WGS sequence"/>
</dbReference>
<dbReference type="GO" id="GO:0000160">
    <property type="term" value="P:phosphorelay signal transduction system"/>
    <property type="evidence" value="ECO:0007669"/>
    <property type="project" value="UniProtKB-KW"/>
</dbReference>
<evidence type="ECO:0000313" key="11">
    <source>
        <dbReference type="Proteomes" id="UP000192418"/>
    </source>
</evidence>
<dbReference type="Pfam" id="PF25601">
    <property type="entry name" value="AAA_lid_14"/>
    <property type="match status" value="1"/>
</dbReference>
<dbReference type="Pfam" id="PF02954">
    <property type="entry name" value="HTH_8"/>
    <property type="match status" value="1"/>
</dbReference>
<dbReference type="InterPro" id="IPR058031">
    <property type="entry name" value="AAA_lid_NorR"/>
</dbReference>
<dbReference type="GO" id="GO:0006355">
    <property type="term" value="P:regulation of DNA-templated transcription"/>
    <property type="evidence" value="ECO:0007669"/>
    <property type="project" value="InterPro"/>
</dbReference>
<dbReference type="FunFam" id="3.40.50.2300:FF:000018">
    <property type="entry name" value="DNA-binding transcriptional regulator NtrC"/>
    <property type="match status" value="1"/>
</dbReference>
<dbReference type="SMART" id="SM00382">
    <property type="entry name" value="AAA"/>
    <property type="match status" value="1"/>
</dbReference>
<dbReference type="EMBL" id="FWXY01000009">
    <property type="protein sequence ID" value="SMC76924.1"/>
    <property type="molecule type" value="Genomic_DNA"/>
</dbReference>
<dbReference type="InterPro" id="IPR011006">
    <property type="entry name" value="CheY-like_superfamily"/>
</dbReference>
<dbReference type="InterPro" id="IPR002078">
    <property type="entry name" value="Sigma_54_int"/>
</dbReference>
<dbReference type="PANTHER" id="PTHR32071">
    <property type="entry name" value="TRANSCRIPTIONAL REGULATORY PROTEIN"/>
    <property type="match status" value="1"/>
</dbReference>
<dbReference type="Gene3D" id="3.40.50.2300">
    <property type="match status" value="1"/>
</dbReference>
<evidence type="ECO:0000256" key="6">
    <source>
        <dbReference type="ARBA" id="ARBA00023163"/>
    </source>
</evidence>